<gene>
    <name evidence="14" type="primary">PKHD1L1</name>
    <name evidence="14" type="ORF">BLAG_LOCUS174</name>
</gene>
<evidence type="ECO:0000256" key="2">
    <source>
        <dbReference type="ARBA" id="ARBA00004236"/>
    </source>
</evidence>
<evidence type="ECO:0000256" key="3">
    <source>
        <dbReference type="ARBA" id="ARBA00004316"/>
    </source>
</evidence>
<keyword evidence="5 12" id="KW-0812">Transmembrane</keyword>
<keyword evidence="15" id="KW-1185">Reference proteome</keyword>
<dbReference type="SUPFAM" id="SSF81296">
    <property type="entry name" value="E set domains"/>
    <property type="match status" value="12"/>
</dbReference>
<evidence type="ECO:0000313" key="14">
    <source>
        <dbReference type="EMBL" id="CAH1225672.1"/>
    </source>
</evidence>
<evidence type="ECO:0000256" key="7">
    <source>
        <dbReference type="ARBA" id="ARBA00022989"/>
    </source>
</evidence>
<feature type="region of interest" description="Disordered" evidence="11">
    <location>
        <begin position="605"/>
        <end position="627"/>
    </location>
</feature>
<evidence type="ECO:0000256" key="8">
    <source>
        <dbReference type="ARBA" id="ARBA00023136"/>
    </source>
</evidence>
<keyword evidence="9" id="KW-0325">Glycoprotein</keyword>
<dbReference type="InterPro" id="IPR019316">
    <property type="entry name" value="G8_domain"/>
</dbReference>
<dbReference type="PANTHER" id="PTHR46769:SF2">
    <property type="entry name" value="FIBROCYSTIN-L ISOFORM 2 PRECURSOR-RELATED"/>
    <property type="match status" value="1"/>
</dbReference>
<evidence type="ECO:0000256" key="11">
    <source>
        <dbReference type="SAM" id="MobiDB-lite"/>
    </source>
</evidence>
<keyword evidence="8 12" id="KW-0472">Membrane</keyword>
<protein>
    <submittedName>
        <fullName evidence="14">PKHD1L1 protein</fullName>
    </submittedName>
</protein>
<dbReference type="InterPro" id="IPR052387">
    <property type="entry name" value="Fibrocystin"/>
</dbReference>
<dbReference type="GO" id="GO:0042995">
    <property type="term" value="C:cell projection"/>
    <property type="evidence" value="ECO:0007669"/>
    <property type="project" value="UniProtKB-SubCell"/>
</dbReference>
<dbReference type="InterPro" id="IPR006626">
    <property type="entry name" value="PbH1"/>
</dbReference>
<evidence type="ECO:0000256" key="6">
    <source>
        <dbReference type="ARBA" id="ARBA00022729"/>
    </source>
</evidence>
<dbReference type="Gene3D" id="2.160.20.10">
    <property type="entry name" value="Single-stranded right-handed beta-helix, Pectin lyase-like"/>
    <property type="match status" value="2"/>
</dbReference>
<dbReference type="CDD" id="cd00102">
    <property type="entry name" value="IPT"/>
    <property type="match status" value="2"/>
</dbReference>
<keyword evidence="10" id="KW-0966">Cell projection</keyword>
<dbReference type="Pfam" id="PF24606">
    <property type="entry name" value="CEMIP_beta-hel"/>
    <property type="match status" value="2"/>
</dbReference>
<proteinExistence type="predicted"/>
<sequence length="4572" mass="496200">MYFVHLSSFFPTDTPRIFGVAPHVGSLKGGTNIKIFGENLPVDFSMTFSVVRVTFLSATHQYPCDVEETSVSTGQIECYTRAMPSGVYTPQVTLCSSADDCRDIPCLGEDDQDCKFETKTHYTPYIKSVTPTTGYPGTMLTVRGKIITPLFGSEQADNANGRTETIKRCYLDGAGQTCELRDSNGDMYGIEMEDEGSSRWGTFMAAPRGKFVGHQNISIIVSDRYGRSEGTWEAKRVSANMKMYNFQTYARVSSVSPGVGSTEGGSTITISGDWFDSTSQAATVTVGGEECSRQGDITDTEIVCLTPKKPTQQTVSYAGNRGVYREVWEYAEAASMPALTDLPAGDPAEGSEWIDSFSWTNRSQGFKVLSDAGLRQEGADKEVFHGLLLPAVTCHLSIWTETPLVHKGLAPSCACSEASYFSRVRGFFIPPNDNDYQFVLQDCKTPSDDFIMYFSPNGAEDEALVVLDCPDNGRRWSERYTLTGGKSYYMEVRYRHEWSNDTQRDRGVAVKMYDTDYVGGQNYHAQSEKQEIKITSTVNREKQRISLGSDVQDFTLEYGGVQSEKIQVGSSSRQVRRAVEQMFQTLCPDEVASPNQAIRQFADDYEGEPSRPETGTRVEADETDPFCGQKSLMNPSHLYRSNRDHNLYGIDPNMDKVMCFAYKGNIASRIGFRFRYDSDGEQEEETAWFGPENDTSLNLAADREWKYTCINLQSLFSTLRPQASNVRIQDIQVESEEESEDFFIDNFFIGKVEPMPPANVANSRRLAAQLGGNVVREVEVDKVEGGYDVTFIPYNCGHSFPLMNAQVTCTGDCDVNIEQLQAASLPVQGHFYITFEGRVAEVTADATEENLADVLKLELGIDAKVEREGECSGYKWKIEWLLDGGDKADLEVDGTDLTGNGVKIEQRNDNNGGLWFYPIPGDMLRTWHDTPQVEVSINNIPSRCEGDCSYSWTTHNTPTITDVNPKQGQGGTDVEIAGTGFSTDCDDVMVVIGLTEDTDDGVVCEPTTCTSDTIRCTVGSSGRGQHTVKVFVLPHGSDPAVSTNGRATGDVSFTYLGGVTGISPTASGLGGGVELNVTGYGFAAGDVPKVGGKDCDVISRSNENIVCIVPPGVSNVHDTLILMSPGSVAVTVDGEGVVAMTTADSFIYDAGLNPIITAYSPSQSSVTGELRTLGRDVKPWCNVHCGDTLTIEGSRFGNRPSLFLRGSEGMMEVAAVVNGSEVTCTLPALGPGAYDILLQVDGAGYGVMDGSTSFPTIEYVLRVTGMSPSRGSLSGGTLVGISGEGFSTDVEEHAVMFGDTVCEVLSSSSTEVWCRMRSSGRRHVMDNSGVHPNYGSGYAWSQSTLTIEEGDTVDWNWTPPTQGVGFAVMQTTGSDGQLLQNGFSSGPKTSQGSYSYTFNAVGDFYYTSGCVDEDCDIQMPGKVEVVNAVDRTEALSFKLNGMEAIYNPTGVEPASGETCPGSTSEVLNCPEDPSTASSDSQFSFAFRDCLTATVTSLGPTHGTAGETITIRGTGFSANVCENEVLIGGYSCDVTSAAANSITCTVSPGSTMPVGTYLQVSVNLKNRGYARMAIPGGEASRMFALMPEVTSVSPEQGSTEGGTQLTIRGSGFASLVDSTTITVGTVPCDIQSLSYNEIICVTQAASERTRDVTVSQVVNGYRIDSVCGRGCQYAYRDTQTPRISTIDPPTAGSATVFTITGTLFGTSVDDVTVTFGETTSCAVTSVTDDVISCEAGNVPVGDQSVRVHVAERGNAASSVFVTGQAVIHFMSPSEGSLAGGTTLIVTGNGFGSDTTITMNGGICEILSVNLSTVTCITPAATNESDHQVQVSVVSNGQAYPPQVFTYSSTLTPNVNGISPVEATSGTSVTITGSGFGQTTGDNEVAIDGAPCAVASSSDTEIVCTLGDHVAGSNYTVDVTVVAKGTARSGVTFSYEVSLLAVTPTTGSFGGGRTLTLTGTGFAENATVTVCGLTCPVTSVVPNHVHCELPAHDGLASGTVGCDVAIVVGKETRTLRDAFTYDSSLTPVITSVSPGLGGTAGGTTVTITGTKLRAITRVSIAGSDCIVSGIPSDTEIVCVTEAHSGSVRAKVRAEGIDGVATHDNADFYYVDRWSSVYTWGGESLPEQGDFVIVHEGQTLLLDTDTPILRMLLIQGGTLLFHDEGDVHLQSEYILITDGGTLQVGTEEEPFQHQAIITLHGHLRSKELPIYGAKVLGVRNGTLDIHGSPVPVTWTRLAQTAAAGQTTLVLEQPVTWKAGDSIAIATTGYRHSQAETEVREIASVASDGVTITVTEPLDYEHISVEETFAEAGVTLETRGEVALLTRNVVIRGSDDASWHDQIDACPEGFDTGEFATQTCFQGRFGEETGSDQFGGHVLIHQPEPDAGLVTARIEHVELTYVGQAFRLGRYPIHSHLNGDMSSSYVRGCAIHRSFNRAVTMHGTHNLLVERNVVFNIMGGAFFIEDGIETGNIIQYNLALFVRASTSLLNDDITPAGYWVTNPNNTIRHNHAAGGTHFGFWYRMHEHPDGASYDPDICPRRVPLGVFQNNTVHSQGWFGLWVFQEYYPAEGGSCSRGAKPKPAVFRGLTAWRNEKGAEWVNVGAVQFEDFLLAYNHLAGIEMKRIVRLSEWGFAKITNAVLIGHGVISTNNECTKAGLVLPFARYLTIDGAKMINFDRAGCAAFELTSITGTCSDLCAGFPYRAQGVGFYSTTNKAAFRWEHEGWIEDLDGSVTGTAGGTVIPSSATLPPTCAENAEFSAGRYPGSVCTATDLRFHRFAFNDVQPDSLDMRNAVLKNEYGNTSVPWAMKRMTHKPGWMLVLVGKTTYTFGFQDSSHITNLTYSGKFYDMEDTDYVIMQHSFTQTPDSFSLAKEDDREESAAAISYTGNENKDWFFDEANGKTFSYIVSGKGESSPVDRSVNMQVYRCFYEDCLPPADPNDVPPDRQRPDDYVTYSTLTWKMDTDGFMVPSSSVTDARRRRSQVTLQENDDVKVMGVPWLVLGDADLPKLGKLYIYTVLELWDPANPYNRDYTLEATHIFIQGGRLIIGWPDNPYLGNVHIILHGDHNTPEMPVPNGPNVGAKAIGVFGGLDLFGKDRNVCWTHLARTAAAGADTITLADAVDWQVDEEIVITTTSFDAWQTETFKISDVSTDGRTLTLNSSLAYEHIYHSDAVNGKSYTMAAEVGLLTRNIRIEGADYQGLFTESFGARVLVGTFNTGGQTYTGYARIKNVEFYHTGQEGWNAFYDPRFSLAFVNTGDVSDAKPSKVENNAFHNGFSPGIGVYGTNKLEIINNIVHHTVGQGMVIEGSRNSLTRNLIALSIWPGAYQDRKEENSEKWEAALEIMDATNVVLKDNVIAGAERIGLHLDGEPCPGADNPVDSWSGNVIHSALHCTHVYEDGLPECSMISNFLIYKCYSYGLYFQSVSSAVLSNVTSVDNGIGSFTSIIGPPSLSHQGKNKFVQIQDSFFVGRSSAFNCEDDVLDLSDDNIEIAQALGGLGFPSEKGTAGGNIGISFPGFVSGFSASPHHPWDSHLAYPALLGVTEVKDVTFSNFGEACSGLQDIVFHTWNSNEDGMHPIETEGLHFADVDETNIAFIGRPSLGKINPADCVDMECDGKKETFIKDRDGSFLPSGSPGALIPQAEWEWDGDPRRGLGDYRIPKTMLADLDGTQMDIGQVVTGGRGIIRTPDCLNNDELHGHLCHELNYEMLVIESLDDDTETRRLSPVALLSDGYIDLLNGPQDHGWCAGYTCQKRISTFWAVVATEKEYLIHFSGLSPQNLRLQLLNTDENKSMVVGIYYSRPERLDVYVNGGLVEPKNFDPITGGIVAGNHKPTLADSPGANFMDIEWQTLYFTLTGSTPVTIRQTDVIVLTFGMPPVTVDDFFSSDQLVNNLCLFLNIPADKVRVVDVVREDSSRRRRAADSMIVEIQIGDPPPQYLNGTADNSLSYDDLLSLTSMTVNAVQTGELDGVFGTNVTSVSIVDPVPPVASQEWREMTVDRTQADGYVMPGSITVHTQPEPLHEMADFAVQPRIQALDKAGNHMLHLGHTSSPWQVTASLQPGENSDPRAILRGTLSVPYINGWANFTDLQISHSGENYTLLFTVNQSTHSPLDVQSQALTVTQIPVRAAMLSQPETATVNEPFNLQLELRDAVTGQAISDISWKGLTWSATVSLMEPVPGLYKGSLTGDTDTTFDVVTGHATFRDISLTHASRYHLQFHITTDPPMEEYDFTYTPAPIDIFEPGFQIPSGVSKVVQITFDADFYQTVGDHELYFETFMMNALNANFSTVYISAANAYAGSVVVDLTITGPEDEVDAALLRLWYQVQQPMKVTFNGNTMETIDVMNVDGQRYYGTEAVDTGPDVVMIAAVSSVAVLLALITVFILVWMKKRKSRKIGGVFPEMAREKQEGTETLGDFRPTSALGLNKEKGALPTVHEMKDLEASLGKSNTAFTMQETKFDKTEIQSRPVSRSSVSPRSVSPPGYVCEEENDIPEPRNVSVKLLDKLYRHGEMEKTWLDMGKPLRQVREELVVAFPAKLGWQDFVFMTPGLTHVAVETERKQRLKDIVEVGEDVLTIHMV</sequence>
<dbReference type="Pfam" id="PF10162">
    <property type="entry name" value="G8"/>
    <property type="match status" value="2"/>
</dbReference>
<dbReference type="PANTHER" id="PTHR46769">
    <property type="entry name" value="POLYCYSTIC KIDNEY AND HEPATIC DISEASE 1 (AUTOSOMAL RECESSIVE)-LIKE 1"/>
    <property type="match status" value="1"/>
</dbReference>
<dbReference type="CDD" id="cd00603">
    <property type="entry name" value="IPT_PCSR"/>
    <property type="match status" value="9"/>
</dbReference>
<dbReference type="FunFam" id="2.60.40.10:FF:003408">
    <property type="match status" value="1"/>
</dbReference>
<name>A0A8J9YJ17_BRALA</name>
<dbReference type="PROSITE" id="PS51484">
    <property type="entry name" value="G8"/>
    <property type="match status" value="2"/>
</dbReference>
<dbReference type="Proteomes" id="UP000838412">
    <property type="component" value="Chromosome 1"/>
</dbReference>
<feature type="transmembrane region" description="Helical" evidence="12">
    <location>
        <begin position="4357"/>
        <end position="4380"/>
    </location>
</feature>
<keyword evidence="4" id="KW-1003">Cell membrane</keyword>
<dbReference type="FunFam" id="2.160.20.10:FF:000070">
    <property type="entry name" value="PKHD1 like 1"/>
    <property type="match status" value="1"/>
</dbReference>
<evidence type="ECO:0000256" key="9">
    <source>
        <dbReference type="ARBA" id="ARBA00023180"/>
    </source>
</evidence>
<dbReference type="SUPFAM" id="SSF49503">
    <property type="entry name" value="Cupredoxins"/>
    <property type="match status" value="1"/>
</dbReference>
<dbReference type="InterPro" id="IPR013783">
    <property type="entry name" value="Ig-like_fold"/>
</dbReference>
<dbReference type="FunFam" id="2.60.40.420:FF:000137">
    <property type="entry name" value="Uncharacterized protein"/>
    <property type="match status" value="1"/>
</dbReference>
<evidence type="ECO:0000259" key="13">
    <source>
        <dbReference type="PROSITE" id="PS51484"/>
    </source>
</evidence>
<evidence type="ECO:0000256" key="5">
    <source>
        <dbReference type="ARBA" id="ARBA00022692"/>
    </source>
</evidence>
<dbReference type="Pfam" id="PF01833">
    <property type="entry name" value="TIG"/>
    <property type="match status" value="12"/>
</dbReference>
<dbReference type="InterPro" id="IPR014756">
    <property type="entry name" value="Ig_E-set"/>
</dbReference>
<evidence type="ECO:0000256" key="10">
    <source>
        <dbReference type="ARBA" id="ARBA00023273"/>
    </source>
</evidence>
<dbReference type="FunFam" id="2.60.40.10:FF:000616">
    <property type="entry name" value="PKHD1 like 1"/>
    <property type="match status" value="1"/>
</dbReference>
<evidence type="ECO:0000313" key="15">
    <source>
        <dbReference type="Proteomes" id="UP000838412"/>
    </source>
</evidence>
<dbReference type="EMBL" id="OV696686">
    <property type="protein sequence ID" value="CAH1225672.1"/>
    <property type="molecule type" value="Genomic_DNA"/>
</dbReference>
<feature type="compositionally biased region" description="Low complexity" evidence="11">
    <location>
        <begin position="4459"/>
        <end position="4475"/>
    </location>
</feature>
<evidence type="ECO:0000256" key="12">
    <source>
        <dbReference type="SAM" id="Phobius"/>
    </source>
</evidence>
<organism evidence="14 15">
    <name type="scientific">Branchiostoma lanceolatum</name>
    <name type="common">Common lancelet</name>
    <name type="synonym">Amphioxus lanceolatum</name>
    <dbReference type="NCBI Taxonomy" id="7740"/>
    <lineage>
        <taxon>Eukaryota</taxon>
        <taxon>Metazoa</taxon>
        <taxon>Chordata</taxon>
        <taxon>Cephalochordata</taxon>
        <taxon>Leptocardii</taxon>
        <taxon>Amphioxiformes</taxon>
        <taxon>Branchiostomatidae</taxon>
        <taxon>Branchiostoma</taxon>
    </lineage>
</organism>
<dbReference type="SMART" id="SM00429">
    <property type="entry name" value="IPT"/>
    <property type="match status" value="12"/>
</dbReference>
<dbReference type="SUPFAM" id="SSF51126">
    <property type="entry name" value="Pectin lyase-like"/>
    <property type="match status" value="2"/>
</dbReference>
<feature type="region of interest" description="Disordered" evidence="11">
    <location>
        <begin position="4456"/>
        <end position="4483"/>
    </location>
</feature>
<reference evidence="14" key="1">
    <citation type="submission" date="2022-01" db="EMBL/GenBank/DDBJ databases">
        <authorList>
            <person name="Braso-Vives M."/>
        </authorList>
    </citation>
    <scope>NUCLEOTIDE SEQUENCE</scope>
</reference>
<dbReference type="Gene3D" id="2.60.40.420">
    <property type="entry name" value="Cupredoxins - blue copper proteins"/>
    <property type="match status" value="1"/>
</dbReference>
<dbReference type="InterPro" id="IPR002909">
    <property type="entry name" value="IPT_dom"/>
</dbReference>
<dbReference type="GO" id="GO:0005886">
    <property type="term" value="C:plasma membrane"/>
    <property type="evidence" value="ECO:0007669"/>
    <property type="project" value="UniProtKB-SubCell"/>
</dbReference>
<dbReference type="SMART" id="SM01225">
    <property type="entry name" value="G8"/>
    <property type="match status" value="2"/>
</dbReference>
<keyword evidence="7 12" id="KW-1133">Transmembrane helix</keyword>
<feature type="compositionally biased region" description="Basic and acidic residues" evidence="11">
    <location>
        <begin position="608"/>
        <end position="620"/>
    </location>
</feature>
<comment type="subcellular location">
    <subcellularLocation>
        <location evidence="2">Cell membrane</location>
    </subcellularLocation>
    <subcellularLocation>
        <location evidence="3">Cell projection</location>
    </subcellularLocation>
    <subcellularLocation>
        <location evidence="1">Membrane</location>
        <topology evidence="1">Single-pass membrane protein</topology>
    </subcellularLocation>
</comment>
<evidence type="ECO:0000256" key="1">
    <source>
        <dbReference type="ARBA" id="ARBA00004167"/>
    </source>
</evidence>
<feature type="domain" description="G8" evidence="13">
    <location>
        <begin position="2953"/>
        <end position="3102"/>
    </location>
</feature>
<dbReference type="InterPro" id="IPR012334">
    <property type="entry name" value="Pectin_lyas_fold"/>
</dbReference>
<dbReference type="InterPro" id="IPR008972">
    <property type="entry name" value="Cupredoxin"/>
</dbReference>
<evidence type="ECO:0000256" key="4">
    <source>
        <dbReference type="ARBA" id="ARBA00022475"/>
    </source>
</evidence>
<feature type="domain" description="G8" evidence="13">
    <location>
        <begin position="2115"/>
        <end position="2236"/>
    </location>
</feature>
<dbReference type="InterPro" id="IPR011050">
    <property type="entry name" value="Pectin_lyase_fold/virulence"/>
</dbReference>
<dbReference type="InterPro" id="IPR055401">
    <property type="entry name" value="CEMIP_beta-hel_dom"/>
</dbReference>
<dbReference type="OrthoDB" id="120976at2759"/>
<dbReference type="FunFam" id="2.60.40.10:FF:002573">
    <property type="entry name" value="fibrocystin-L-like isoform X1"/>
    <property type="match status" value="1"/>
</dbReference>
<accession>A0A8J9YJ17</accession>
<dbReference type="Gene3D" id="2.60.40.10">
    <property type="entry name" value="Immunoglobulins"/>
    <property type="match status" value="12"/>
</dbReference>
<keyword evidence="6" id="KW-0732">Signal</keyword>
<dbReference type="SMART" id="SM00710">
    <property type="entry name" value="PbH1"/>
    <property type="match status" value="8"/>
</dbReference>